<evidence type="ECO:0000313" key="3">
    <source>
        <dbReference type="EMBL" id="NBG65297.1"/>
    </source>
</evidence>
<dbReference type="AlphaFoldDB" id="A0A6N9NJD0"/>
<accession>A0A6N9NJD0</accession>
<keyword evidence="4" id="KW-1185">Reference proteome</keyword>
<protein>
    <submittedName>
        <fullName evidence="3">DUF4412 domain-containing protein</fullName>
    </submittedName>
</protein>
<dbReference type="Proteomes" id="UP000470771">
    <property type="component" value="Unassembled WGS sequence"/>
</dbReference>
<keyword evidence="1" id="KW-0732">Signal</keyword>
<dbReference type="EMBL" id="WWNE01000004">
    <property type="protein sequence ID" value="NBG65297.1"/>
    <property type="molecule type" value="Genomic_DNA"/>
</dbReference>
<reference evidence="3 4" key="1">
    <citation type="submission" date="2019-12" db="EMBL/GenBank/DDBJ databases">
        <authorList>
            <person name="Zhao J."/>
        </authorList>
    </citation>
    <scope>NUCLEOTIDE SEQUENCE [LARGE SCALE GENOMIC DNA]</scope>
    <source>
        <strain evidence="3 4">S-15</strain>
    </source>
</reference>
<evidence type="ECO:0000259" key="2">
    <source>
        <dbReference type="Pfam" id="PF14371"/>
    </source>
</evidence>
<comment type="caution">
    <text evidence="3">The sequence shown here is derived from an EMBL/GenBank/DDBJ whole genome shotgun (WGS) entry which is preliminary data.</text>
</comment>
<proteinExistence type="predicted"/>
<feature type="domain" description="DUF4412" evidence="2">
    <location>
        <begin position="65"/>
        <end position="182"/>
    </location>
</feature>
<evidence type="ECO:0000313" key="4">
    <source>
        <dbReference type="Proteomes" id="UP000470771"/>
    </source>
</evidence>
<feature type="signal peptide" evidence="1">
    <location>
        <begin position="1"/>
        <end position="19"/>
    </location>
</feature>
<dbReference type="InterPro" id="IPR025524">
    <property type="entry name" value="DUF4412"/>
</dbReference>
<dbReference type="Pfam" id="PF14371">
    <property type="entry name" value="DUF4412"/>
    <property type="match status" value="1"/>
</dbReference>
<dbReference type="RefSeq" id="WP_160632252.1">
    <property type="nucleotide sequence ID" value="NZ_WWNE01000004.1"/>
</dbReference>
<organism evidence="3 4">
    <name type="scientific">Acidiluteibacter ferrifornacis</name>
    <dbReference type="NCBI Taxonomy" id="2692424"/>
    <lineage>
        <taxon>Bacteria</taxon>
        <taxon>Pseudomonadati</taxon>
        <taxon>Bacteroidota</taxon>
        <taxon>Flavobacteriia</taxon>
        <taxon>Flavobacteriales</taxon>
        <taxon>Cryomorphaceae</taxon>
        <taxon>Acidiluteibacter</taxon>
    </lineage>
</organism>
<feature type="chain" id="PRO_5026906278" evidence="1">
    <location>
        <begin position="20"/>
        <end position="252"/>
    </location>
</feature>
<name>A0A6N9NJD0_9FLAO</name>
<sequence>MKKMIGICLASLVTLLSFGQNEMTEAQLKSMMSSMMGDVKYKDTYVFSKSIVYSTSEVTTSGAKKNTGKMEMLFSENGEEFGVVLQEENGKPVKEKMTMLMDVKGEAMITLMEDKSGERSGVAMKMPKDGVNMMGMETSENENGSITKTSQTKVIQGYTCTKYVGKSSDSSSEFWVANDLKMNFSDAFQQLFKTKDTGFNDMPEGTIMEATSIDEDGNKSMLEVVEVNPNKSTKFSPKEYNVMSMGDMMMGE</sequence>
<evidence type="ECO:0000256" key="1">
    <source>
        <dbReference type="SAM" id="SignalP"/>
    </source>
</evidence>
<gene>
    <name evidence="3" type="ORF">GQN54_04165</name>
</gene>